<reference evidence="2" key="1">
    <citation type="journal article" date="2019" name="Int. J. Syst. Evol. Microbiol.">
        <title>The Global Catalogue of Microorganisms (GCM) 10K type strain sequencing project: providing services to taxonomists for standard genome sequencing and annotation.</title>
        <authorList>
            <consortium name="The Broad Institute Genomics Platform"/>
            <consortium name="The Broad Institute Genome Sequencing Center for Infectious Disease"/>
            <person name="Wu L."/>
            <person name="Ma J."/>
        </authorList>
    </citation>
    <scope>NUCLEOTIDE SEQUENCE [LARGE SCALE GENOMIC DNA]</scope>
    <source>
        <strain evidence="2">JCM 17688</strain>
    </source>
</reference>
<dbReference type="PANTHER" id="PTHR34853:SF1">
    <property type="entry name" value="LIPASE 5"/>
    <property type="match status" value="1"/>
</dbReference>
<gene>
    <name evidence="1" type="ORF">GCM10023147_34850</name>
</gene>
<proteinExistence type="predicted"/>
<dbReference type="InterPro" id="IPR005152">
    <property type="entry name" value="Lipase_secreted"/>
</dbReference>
<name>A0ABP8K0S1_9ACTN</name>
<dbReference type="InterPro" id="IPR029058">
    <property type="entry name" value="AB_hydrolase_fold"/>
</dbReference>
<keyword evidence="2" id="KW-1185">Reference proteome</keyword>
<accession>A0ABP8K0S1</accession>
<dbReference type="PIRSF" id="PIRSF029171">
    <property type="entry name" value="Esterase_LipA"/>
    <property type="match status" value="1"/>
</dbReference>
<protein>
    <submittedName>
        <fullName evidence="1">Lipase family protein</fullName>
    </submittedName>
</protein>
<dbReference type="SUPFAM" id="SSF53474">
    <property type="entry name" value="alpha/beta-Hydrolases"/>
    <property type="match status" value="1"/>
</dbReference>
<dbReference type="Gene3D" id="3.40.50.1820">
    <property type="entry name" value="alpha/beta hydrolase"/>
    <property type="match status" value="2"/>
</dbReference>
<dbReference type="Pfam" id="PF03583">
    <property type="entry name" value="LIP"/>
    <property type="match status" value="1"/>
</dbReference>
<dbReference type="Proteomes" id="UP001500635">
    <property type="component" value="Unassembled WGS sequence"/>
</dbReference>
<evidence type="ECO:0000313" key="1">
    <source>
        <dbReference type="EMBL" id="GAA4398525.1"/>
    </source>
</evidence>
<evidence type="ECO:0000313" key="2">
    <source>
        <dbReference type="Proteomes" id="UP001500635"/>
    </source>
</evidence>
<sequence>MTVVLTLVGACSRPAPAPPLPPTSAPLATPVSAPALAGRGQVVDAQRATVPGTGDAQVVVYRSTNGTDGAPTQVSGVFVTPTGAPPAGGWPVIVYAHGTTGLPPECGPTLNLGRVNDFGPVAMLAAKGYAVALIDYQGMGVAGRQQGATAADPTIPYLEPRSAAYDVIDAVRAMQHLHPGQVSSRWAVAGHSQGGQAAWAAAELAPTYGTGLTLVAAMSQAPVLDLRTLGYDDGRIDNDQAWFLPTLITGVADSRPEMNRWNYLRGSVRANLPTLINWCDPAVKAKQTAVESAMTHQELLPATRRDAELLQTALTQYSLPQRRIAVPVYVAQGSKDPLVLPQSTRTAVRQACALGDRVHLTVLVGKGHDIGGDMGGYDWLYDRFAGKPDDAVCSAG</sequence>
<organism evidence="1 2">
    <name type="scientific">Tsukamurella soli</name>
    <dbReference type="NCBI Taxonomy" id="644556"/>
    <lineage>
        <taxon>Bacteria</taxon>
        <taxon>Bacillati</taxon>
        <taxon>Actinomycetota</taxon>
        <taxon>Actinomycetes</taxon>
        <taxon>Mycobacteriales</taxon>
        <taxon>Tsukamurellaceae</taxon>
        <taxon>Tsukamurella</taxon>
    </lineage>
</organism>
<dbReference type="PANTHER" id="PTHR34853">
    <property type="match status" value="1"/>
</dbReference>
<dbReference type="EMBL" id="BAABFR010000062">
    <property type="protein sequence ID" value="GAA4398525.1"/>
    <property type="molecule type" value="Genomic_DNA"/>
</dbReference>
<comment type="caution">
    <text evidence="1">The sequence shown here is derived from an EMBL/GenBank/DDBJ whole genome shotgun (WGS) entry which is preliminary data.</text>
</comment>